<dbReference type="GO" id="GO:0006412">
    <property type="term" value="P:translation"/>
    <property type="evidence" value="ECO:0007669"/>
    <property type="project" value="UniProtKB-UniRule"/>
</dbReference>
<protein>
    <recommendedName>
        <fullName evidence="4">Large ribosomal subunit protein uL23</fullName>
    </recommendedName>
</protein>
<comment type="function">
    <text evidence="4">One of the early assembly proteins it binds 23S rRNA. One of the proteins that surrounds the polypeptide exit tunnel on the outside of the ribosome. Forms the main docking site for trigger factor binding to the ribosome.</text>
</comment>
<dbReference type="InterPro" id="IPR012677">
    <property type="entry name" value="Nucleotide-bd_a/b_plait_sf"/>
</dbReference>
<dbReference type="AlphaFoldDB" id="A0A2A4YMK5"/>
<evidence type="ECO:0000256" key="2">
    <source>
        <dbReference type="ARBA" id="ARBA00022980"/>
    </source>
</evidence>
<keyword evidence="3 4" id="KW-0687">Ribonucleoprotein</keyword>
<dbReference type="Gene3D" id="3.30.70.330">
    <property type="match status" value="1"/>
</dbReference>
<accession>A0A2A4YMK5</accession>
<organism evidence="5 6">
    <name type="scientific">Aerophobetes bacterium</name>
    <dbReference type="NCBI Taxonomy" id="2030807"/>
    <lineage>
        <taxon>Bacteria</taxon>
        <taxon>Candidatus Aerophobota</taxon>
    </lineage>
</organism>
<dbReference type="Proteomes" id="UP000217838">
    <property type="component" value="Unassembled WGS sequence"/>
</dbReference>
<dbReference type="InterPro" id="IPR012678">
    <property type="entry name" value="Ribosomal_uL23/eL15/eS24_sf"/>
</dbReference>
<keyword evidence="4" id="KW-0694">RNA-binding</keyword>
<dbReference type="GO" id="GO:1990904">
    <property type="term" value="C:ribonucleoprotein complex"/>
    <property type="evidence" value="ECO:0007669"/>
    <property type="project" value="UniProtKB-KW"/>
</dbReference>
<comment type="similarity">
    <text evidence="1 4">Belongs to the universal ribosomal protein uL23 family.</text>
</comment>
<name>A0A2A4YMK5_UNCAE</name>
<reference evidence="6" key="1">
    <citation type="submission" date="2017-08" db="EMBL/GenBank/DDBJ databases">
        <title>A dynamic microbial community with high functional redundancy inhabits the cold, oxic subseafloor aquifer.</title>
        <authorList>
            <person name="Tully B.J."/>
            <person name="Wheat C.G."/>
            <person name="Glazer B.T."/>
            <person name="Huber J.A."/>
        </authorList>
    </citation>
    <scope>NUCLEOTIDE SEQUENCE [LARGE SCALE GENOMIC DNA]</scope>
</reference>
<dbReference type="HAMAP" id="MF_01369_B">
    <property type="entry name" value="Ribosomal_uL23_B"/>
    <property type="match status" value="1"/>
</dbReference>
<dbReference type="GO" id="GO:0003735">
    <property type="term" value="F:structural constituent of ribosome"/>
    <property type="evidence" value="ECO:0007669"/>
    <property type="project" value="InterPro"/>
</dbReference>
<comment type="caution">
    <text evidence="5">The sequence shown here is derived from an EMBL/GenBank/DDBJ whole genome shotgun (WGS) entry which is preliminary data.</text>
</comment>
<evidence type="ECO:0000256" key="3">
    <source>
        <dbReference type="ARBA" id="ARBA00023274"/>
    </source>
</evidence>
<sequence length="112" mass="12825">MMNKSPYKVIKSRYITEKSGMLQGLKNSESNACIKRCKSPKYVFLVENTANKIEIAKAIEQIYQEKKIKVKSVNTIRMKPKKRRVRGRVGFTSGFKKAIVTLEPGDELDDQV</sequence>
<gene>
    <name evidence="4" type="primary">rplW</name>
    <name evidence="5" type="ORF">COB11_00380</name>
</gene>
<evidence type="ECO:0000256" key="4">
    <source>
        <dbReference type="HAMAP-Rule" id="MF_01369"/>
    </source>
</evidence>
<evidence type="ECO:0000256" key="1">
    <source>
        <dbReference type="ARBA" id="ARBA00006700"/>
    </source>
</evidence>
<evidence type="ECO:0000313" key="5">
    <source>
        <dbReference type="EMBL" id="PCI96073.1"/>
    </source>
</evidence>
<dbReference type="GO" id="GO:0005840">
    <property type="term" value="C:ribosome"/>
    <property type="evidence" value="ECO:0007669"/>
    <property type="project" value="UniProtKB-KW"/>
</dbReference>
<keyword evidence="4" id="KW-0699">rRNA-binding</keyword>
<dbReference type="Pfam" id="PF00276">
    <property type="entry name" value="Ribosomal_L23"/>
    <property type="match status" value="1"/>
</dbReference>
<dbReference type="GO" id="GO:0019843">
    <property type="term" value="F:rRNA binding"/>
    <property type="evidence" value="ECO:0007669"/>
    <property type="project" value="UniProtKB-UniRule"/>
</dbReference>
<dbReference type="SUPFAM" id="SSF54189">
    <property type="entry name" value="Ribosomal proteins S24e, L23 and L15e"/>
    <property type="match status" value="1"/>
</dbReference>
<proteinExistence type="inferred from homology"/>
<keyword evidence="2 4" id="KW-0689">Ribosomal protein</keyword>
<dbReference type="InterPro" id="IPR013025">
    <property type="entry name" value="Ribosomal_uL23-like"/>
</dbReference>
<dbReference type="NCBIfam" id="NF004363">
    <property type="entry name" value="PRK05738.2-4"/>
    <property type="match status" value="1"/>
</dbReference>
<evidence type="ECO:0000313" key="6">
    <source>
        <dbReference type="Proteomes" id="UP000217838"/>
    </source>
</evidence>
<comment type="subunit">
    <text evidence="4">Part of the 50S ribosomal subunit. Contacts protein L29, and trigger factor when it is bound to the ribosome.</text>
</comment>
<dbReference type="EMBL" id="NVUU01000003">
    <property type="protein sequence ID" value="PCI96073.1"/>
    <property type="molecule type" value="Genomic_DNA"/>
</dbReference>